<keyword evidence="3" id="KW-1185">Reference proteome</keyword>
<dbReference type="GO" id="GO:0046983">
    <property type="term" value="F:protein dimerization activity"/>
    <property type="evidence" value="ECO:0007669"/>
    <property type="project" value="InterPro"/>
</dbReference>
<evidence type="ECO:0000313" key="2">
    <source>
        <dbReference type="EMBL" id="KAF5759279.1"/>
    </source>
</evidence>
<dbReference type="InterPro" id="IPR012337">
    <property type="entry name" value="RNaseH-like_sf"/>
</dbReference>
<dbReference type="Gramene" id="mRNA:HanXRQr2_Chr16g0739351">
    <property type="protein sequence ID" value="mRNA:HanXRQr2_Chr16g0739351"/>
    <property type="gene ID" value="HanXRQr2_Chr16g0739351"/>
</dbReference>
<evidence type="ECO:0000313" key="3">
    <source>
        <dbReference type="Proteomes" id="UP000215914"/>
    </source>
</evidence>
<dbReference type="EMBL" id="MNCJ02000331">
    <property type="protein sequence ID" value="KAF5759279.1"/>
    <property type="molecule type" value="Genomic_DNA"/>
</dbReference>
<dbReference type="Proteomes" id="UP000215914">
    <property type="component" value="Unassembled WGS sequence"/>
</dbReference>
<accession>A0A9K3GZI3</accession>
<name>A0A9K3GZI3_HELAN</name>
<dbReference type="AlphaFoldDB" id="A0A9K3GZI3"/>
<dbReference type="PANTHER" id="PTHR23272:SF190">
    <property type="entry name" value="ZINC FINGER, BED-TYPE-RELATED"/>
    <property type="match status" value="1"/>
</dbReference>
<sequence>MAYLNSIPLETGQKTELEVYLEEPIHRSKELKFDVLMWWRQHSSKFPVLSKLAKDIFGIPITTVASESAFSAGGRILDDYRSSLSKDMVELLVCGSDWLKSVSKTTIKTLVQSAKDEENLDIDVLIPDKSSH</sequence>
<dbReference type="SUPFAM" id="SSF53098">
    <property type="entry name" value="Ribonuclease H-like"/>
    <property type="match status" value="1"/>
</dbReference>
<feature type="domain" description="HAT C-terminal dimerisation" evidence="1">
    <location>
        <begin position="16"/>
        <end position="99"/>
    </location>
</feature>
<organism evidence="2 3">
    <name type="scientific">Helianthus annuus</name>
    <name type="common">Common sunflower</name>
    <dbReference type="NCBI Taxonomy" id="4232"/>
    <lineage>
        <taxon>Eukaryota</taxon>
        <taxon>Viridiplantae</taxon>
        <taxon>Streptophyta</taxon>
        <taxon>Embryophyta</taxon>
        <taxon>Tracheophyta</taxon>
        <taxon>Spermatophyta</taxon>
        <taxon>Magnoliopsida</taxon>
        <taxon>eudicotyledons</taxon>
        <taxon>Gunneridae</taxon>
        <taxon>Pentapetalae</taxon>
        <taxon>asterids</taxon>
        <taxon>campanulids</taxon>
        <taxon>Asterales</taxon>
        <taxon>Asteraceae</taxon>
        <taxon>Asteroideae</taxon>
        <taxon>Heliantheae alliance</taxon>
        <taxon>Heliantheae</taxon>
        <taxon>Helianthus</taxon>
    </lineage>
</organism>
<proteinExistence type="predicted"/>
<reference evidence="2" key="2">
    <citation type="submission" date="2020-06" db="EMBL/GenBank/DDBJ databases">
        <title>Helianthus annuus Genome sequencing and assembly Release 2.</title>
        <authorList>
            <person name="Gouzy J."/>
            <person name="Langlade N."/>
            <person name="Munos S."/>
        </authorList>
    </citation>
    <scope>NUCLEOTIDE SEQUENCE</scope>
    <source>
        <tissue evidence="2">Leaves</tissue>
    </source>
</reference>
<dbReference type="Pfam" id="PF05699">
    <property type="entry name" value="Dimer_Tnp_hAT"/>
    <property type="match status" value="1"/>
</dbReference>
<dbReference type="PANTHER" id="PTHR23272">
    <property type="entry name" value="BED FINGER-RELATED"/>
    <property type="match status" value="1"/>
</dbReference>
<evidence type="ECO:0000259" key="1">
    <source>
        <dbReference type="Pfam" id="PF05699"/>
    </source>
</evidence>
<comment type="caution">
    <text evidence="2">The sequence shown here is derived from an EMBL/GenBank/DDBJ whole genome shotgun (WGS) entry which is preliminary data.</text>
</comment>
<protein>
    <submittedName>
        <fullName evidence="2">HAT dimerization domain, ribonuclease H-like superfamily</fullName>
    </submittedName>
</protein>
<reference evidence="2" key="1">
    <citation type="journal article" date="2017" name="Nature">
        <title>The sunflower genome provides insights into oil metabolism, flowering and Asterid evolution.</title>
        <authorList>
            <person name="Badouin H."/>
            <person name="Gouzy J."/>
            <person name="Grassa C.J."/>
            <person name="Murat F."/>
            <person name="Staton S.E."/>
            <person name="Cottret L."/>
            <person name="Lelandais-Briere C."/>
            <person name="Owens G.L."/>
            <person name="Carrere S."/>
            <person name="Mayjonade B."/>
            <person name="Legrand L."/>
            <person name="Gill N."/>
            <person name="Kane N.C."/>
            <person name="Bowers J.E."/>
            <person name="Hubner S."/>
            <person name="Bellec A."/>
            <person name="Berard A."/>
            <person name="Berges H."/>
            <person name="Blanchet N."/>
            <person name="Boniface M.C."/>
            <person name="Brunel D."/>
            <person name="Catrice O."/>
            <person name="Chaidir N."/>
            <person name="Claudel C."/>
            <person name="Donnadieu C."/>
            <person name="Faraut T."/>
            <person name="Fievet G."/>
            <person name="Helmstetter N."/>
            <person name="King M."/>
            <person name="Knapp S.J."/>
            <person name="Lai Z."/>
            <person name="Le Paslier M.C."/>
            <person name="Lippi Y."/>
            <person name="Lorenzon L."/>
            <person name="Mandel J.R."/>
            <person name="Marage G."/>
            <person name="Marchand G."/>
            <person name="Marquand E."/>
            <person name="Bret-Mestries E."/>
            <person name="Morien E."/>
            <person name="Nambeesan S."/>
            <person name="Nguyen T."/>
            <person name="Pegot-Espagnet P."/>
            <person name="Pouilly N."/>
            <person name="Raftis F."/>
            <person name="Sallet E."/>
            <person name="Schiex T."/>
            <person name="Thomas J."/>
            <person name="Vandecasteele C."/>
            <person name="Vares D."/>
            <person name="Vear F."/>
            <person name="Vautrin S."/>
            <person name="Crespi M."/>
            <person name="Mangin B."/>
            <person name="Burke J.M."/>
            <person name="Salse J."/>
            <person name="Munos S."/>
            <person name="Vincourt P."/>
            <person name="Rieseberg L.H."/>
            <person name="Langlade N.B."/>
        </authorList>
    </citation>
    <scope>NUCLEOTIDE SEQUENCE</scope>
    <source>
        <tissue evidence="2">Leaves</tissue>
    </source>
</reference>
<gene>
    <name evidence="2" type="ORF">HanXRQr2_Chr16g0739351</name>
</gene>
<dbReference type="InterPro" id="IPR008906">
    <property type="entry name" value="HATC_C_dom"/>
</dbReference>